<dbReference type="InParanoid" id="A0A2P5EFH7"/>
<evidence type="ECO:0000313" key="2">
    <source>
        <dbReference type="EMBL" id="PON84297.1"/>
    </source>
</evidence>
<reference evidence="3" key="1">
    <citation type="submission" date="2016-06" db="EMBL/GenBank/DDBJ databases">
        <title>Parallel loss of symbiosis genes in relatives of nitrogen-fixing non-legume Parasponia.</title>
        <authorList>
            <person name="Van Velzen R."/>
            <person name="Holmer R."/>
            <person name="Bu F."/>
            <person name="Rutten L."/>
            <person name="Van Zeijl A."/>
            <person name="Liu W."/>
            <person name="Santuari L."/>
            <person name="Cao Q."/>
            <person name="Sharma T."/>
            <person name="Shen D."/>
            <person name="Roswanjaya Y."/>
            <person name="Wardhani T."/>
            <person name="Kalhor M.S."/>
            <person name="Jansen J."/>
            <person name="Van den Hoogen J."/>
            <person name="Gungor B."/>
            <person name="Hartog M."/>
            <person name="Hontelez J."/>
            <person name="Verver J."/>
            <person name="Yang W.-C."/>
            <person name="Schijlen E."/>
            <person name="Repin R."/>
            <person name="Schilthuizen M."/>
            <person name="Schranz E."/>
            <person name="Heidstra R."/>
            <person name="Miyata K."/>
            <person name="Fedorova E."/>
            <person name="Kohlen W."/>
            <person name="Bisseling T."/>
            <person name="Smit S."/>
            <person name="Geurts R."/>
        </authorList>
    </citation>
    <scope>NUCLEOTIDE SEQUENCE [LARGE SCALE GENOMIC DNA]</scope>
    <source>
        <strain evidence="3">cv. RG33-2</strain>
    </source>
</reference>
<keyword evidence="3" id="KW-1185">Reference proteome</keyword>
<organism evidence="2 3">
    <name type="scientific">Trema orientale</name>
    <name type="common">Charcoal tree</name>
    <name type="synonym">Celtis orientalis</name>
    <dbReference type="NCBI Taxonomy" id="63057"/>
    <lineage>
        <taxon>Eukaryota</taxon>
        <taxon>Viridiplantae</taxon>
        <taxon>Streptophyta</taxon>
        <taxon>Embryophyta</taxon>
        <taxon>Tracheophyta</taxon>
        <taxon>Spermatophyta</taxon>
        <taxon>Magnoliopsida</taxon>
        <taxon>eudicotyledons</taxon>
        <taxon>Gunneridae</taxon>
        <taxon>Pentapetalae</taxon>
        <taxon>rosids</taxon>
        <taxon>fabids</taxon>
        <taxon>Rosales</taxon>
        <taxon>Cannabaceae</taxon>
        <taxon>Trema</taxon>
    </lineage>
</organism>
<proteinExistence type="predicted"/>
<gene>
    <name evidence="2" type="ORF">TorRG33x02_199390</name>
</gene>
<name>A0A2P5EFH7_TREOI</name>
<dbReference type="Proteomes" id="UP000237000">
    <property type="component" value="Unassembled WGS sequence"/>
</dbReference>
<feature type="region of interest" description="Disordered" evidence="1">
    <location>
        <begin position="66"/>
        <end position="88"/>
    </location>
</feature>
<sequence>MRISQLKTSSDRIIEGVEYQTIYRTAIPLSRRARHGLQATTKRESMTRTLFDGRHGADSINLQGTVGQAQAKMHGSPSLSLINAGPKQ</sequence>
<evidence type="ECO:0000313" key="3">
    <source>
        <dbReference type="Proteomes" id="UP000237000"/>
    </source>
</evidence>
<dbReference type="EMBL" id="JXTC01000165">
    <property type="protein sequence ID" value="PON84297.1"/>
    <property type="molecule type" value="Genomic_DNA"/>
</dbReference>
<protein>
    <submittedName>
        <fullName evidence="2">Uncharacterized protein</fullName>
    </submittedName>
</protein>
<dbReference type="AlphaFoldDB" id="A0A2P5EFH7"/>
<comment type="caution">
    <text evidence="2">The sequence shown here is derived from an EMBL/GenBank/DDBJ whole genome shotgun (WGS) entry which is preliminary data.</text>
</comment>
<accession>A0A2P5EFH7</accession>
<evidence type="ECO:0000256" key="1">
    <source>
        <dbReference type="SAM" id="MobiDB-lite"/>
    </source>
</evidence>